<evidence type="ECO:0000256" key="1">
    <source>
        <dbReference type="SAM" id="MobiDB-lite"/>
    </source>
</evidence>
<sequence>MIGDIWAADRTEKDRVALREQRDSVVVHHRASCMVVVTTPRKLTEFKPEPDSFRDDVKDTSRRRDRFPANPIPWNGCDDVIPRVHNHSFSLWT</sequence>
<name>A0A6J6UAB0_9ZZZZ</name>
<feature type="compositionally biased region" description="Basic and acidic residues" evidence="1">
    <location>
        <begin position="47"/>
        <end position="62"/>
    </location>
</feature>
<proteinExistence type="predicted"/>
<dbReference type="AlphaFoldDB" id="A0A6J6UAB0"/>
<organism evidence="2">
    <name type="scientific">freshwater metagenome</name>
    <dbReference type="NCBI Taxonomy" id="449393"/>
    <lineage>
        <taxon>unclassified sequences</taxon>
        <taxon>metagenomes</taxon>
        <taxon>ecological metagenomes</taxon>
    </lineage>
</organism>
<protein>
    <submittedName>
        <fullName evidence="2">Unannotated protein</fullName>
    </submittedName>
</protein>
<accession>A0A6J6UAB0</accession>
<reference evidence="2" key="1">
    <citation type="submission" date="2020-05" db="EMBL/GenBank/DDBJ databases">
        <authorList>
            <person name="Chiriac C."/>
            <person name="Salcher M."/>
            <person name="Ghai R."/>
            <person name="Kavagutti S V."/>
        </authorList>
    </citation>
    <scope>NUCLEOTIDE SEQUENCE</scope>
</reference>
<feature type="region of interest" description="Disordered" evidence="1">
    <location>
        <begin position="47"/>
        <end position="69"/>
    </location>
</feature>
<gene>
    <name evidence="2" type="ORF">UFOPK2810_01119</name>
</gene>
<evidence type="ECO:0000313" key="2">
    <source>
        <dbReference type="EMBL" id="CAB4756731.1"/>
    </source>
</evidence>
<dbReference type="EMBL" id="CAEZYZ010000190">
    <property type="protein sequence ID" value="CAB4756731.1"/>
    <property type="molecule type" value="Genomic_DNA"/>
</dbReference>